<accession>A0A1I7X345</accession>
<dbReference type="AlphaFoldDB" id="A0A1I7X345"/>
<evidence type="ECO:0000313" key="2">
    <source>
        <dbReference type="Proteomes" id="UP000095283"/>
    </source>
</evidence>
<feature type="transmembrane region" description="Helical" evidence="1">
    <location>
        <begin position="52"/>
        <end position="74"/>
    </location>
</feature>
<sequence>MKHLLLICTQIYMVSIHYIHLLSLLYYDEKVADRNIDKKNQNNNYLKRKKKITLLLVYIISNMTYFSTVIYIYIY</sequence>
<organism evidence="2 3">
    <name type="scientific">Heterorhabditis bacteriophora</name>
    <name type="common">Entomopathogenic nematode worm</name>
    <dbReference type="NCBI Taxonomy" id="37862"/>
    <lineage>
        <taxon>Eukaryota</taxon>
        <taxon>Metazoa</taxon>
        <taxon>Ecdysozoa</taxon>
        <taxon>Nematoda</taxon>
        <taxon>Chromadorea</taxon>
        <taxon>Rhabditida</taxon>
        <taxon>Rhabditina</taxon>
        <taxon>Rhabditomorpha</taxon>
        <taxon>Strongyloidea</taxon>
        <taxon>Heterorhabditidae</taxon>
        <taxon>Heterorhabditis</taxon>
    </lineage>
</organism>
<dbReference type="Proteomes" id="UP000095283">
    <property type="component" value="Unplaced"/>
</dbReference>
<keyword evidence="2" id="KW-1185">Reference proteome</keyword>
<proteinExistence type="predicted"/>
<evidence type="ECO:0000313" key="3">
    <source>
        <dbReference type="WBParaSite" id="Hba_11830"/>
    </source>
</evidence>
<name>A0A1I7X345_HETBA</name>
<keyword evidence="1" id="KW-1133">Transmembrane helix</keyword>
<keyword evidence="1" id="KW-0812">Transmembrane</keyword>
<reference evidence="3" key="1">
    <citation type="submission" date="2016-11" db="UniProtKB">
        <authorList>
            <consortium name="WormBaseParasite"/>
        </authorList>
    </citation>
    <scope>IDENTIFICATION</scope>
</reference>
<evidence type="ECO:0000256" key="1">
    <source>
        <dbReference type="SAM" id="Phobius"/>
    </source>
</evidence>
<keyword evidence="1" id="KW-0472">Membrane</keyword>
<dbReference type="WBParaSite" id="Hba_11830">
    <property type="protein sequence ID" value="Hba_11830"/>
    <property type="gene ID" value="Hba_11830"/>
</dbReference>
<protein>
    <submittedName>
        <fullName evidence="3">Uncharacterized protein</fullName>
    </submittedName>
</protein>